<organism evidence="1 2">
    <name type="scientific">Dioscorea alata</name>
    <name type="common">Purple yam</name>
    <dbReference type="NCBI Taxonomy" id="55571"/>
    <lineage>
        <taxon>Eukaryota</taxon>
        <taxon>Viridiplantae</taxon>
        <taxon>Streptophyta</taxon>
        <taxon>Embryophyta</taxon>
        <taxon>Tracheophyta</taxon>
        <taxon>Spermatophyta</taxon>
        <taxon>Magnoliopsida</taxon>
        <taxon>Liliopsida</taxon>
        <taxon>Dioscoreales</taxon>
        <taxon>Dioscoreaceae</taxon>
        <taxon>Dioscorea</taxon>
    </lineage>
</organism>
<reference evidence="2" key="1">
    <citation type="journal article" date="2022" name="Nat. Commun.">
        <title>Chromosome evolution and the genetic basis of agronomically important traits in greater yam.</title>
        <authorList>
            <person name="Bredeson J.V."/>
            <person name="Lyons J.B."/>
            <person name="Oniyinde I.O."/>
            <person name="Okereke N.R."/>
            <person name="Kolade O."/>
            <person name="Nnabue I."/>
            <person name="Nwadili C.O."/>
            <person name="Hribova E."/>
            <person name="Parker M."/>
            <person name="Nwogha J."/>
            <person name="Shu S."/>
            <person name="Carlson J."/>
            <person name="Kariba R."/>
            <person name="Muthemba S."/>
            <person name="Knop K."/>
            <person name="Barton G.J."/>
            <person name="Sherwood A.V."/>
            <person name="Lopez-Montes A."/>
            <person name="Asiedu R."/>
            <person name="Jamnadass R."/>
            <person name="Muchugi A."/>
            <person name="Goodstein D."/>
            <person name="Egesi C.N."/>
            <person name="Featherston J."/>
            <person name="Asfaw A."/>
            <person name="Simpson G.G."/>
            <person name="Dolezel J."/>
            <person name="Hendre P.S."/>
            <person name="Van Deynze A."/>
            <person name="Kumar P.L."/>
            <person name="Obidiegwu J.E."/>
            <person name="Bhattacharjee R."/>
            <person name="Rokhsar D.S."/>
        </authorList>
    </citation>
    <scope>NUCLEOTIDE SEQUENCE [LARGE SCALE GENOMIC DNA]</scope>
    <source>
        <strain evidence="2">cv. TDa95/00328</strain>
    </source>
</reference>
<dbReference type="EMBL" id="CM037023">
    <property type="protein sequence ID" value="KAH7665507.1"/>
    <property type="molecule type" value="Genomic_DNA"/>
</dbReference>
<name>A0ACB7UXB9_DIOAL</name>
<evidence type="ECO:0000313" key="2">
    <source>
        <dbReference type="Proteomes" id="UP000827976"/>
    </source>
</evidence>
<sequence>MARSNHFFLDRPTNCSSKYQAHKEAAGLYGKSFPSYNELAPVFTKDRAFGSSACDIRDDMSQYENEVNIILEEDASLSQMPMDDFFMHTQEPSQEPTESPSPIPSDSSASKTSRRQKRKSLTADPTMKQISSNFRSFVGMVGLEFKALANAKTAKLNLLLAMLRLHPAIKQLVQKLKTRRNYKVKYFSRLMDLSMMKHYLCYKSWQKMKINSKFFGIFQTTRSYILVEYS</sequence>
<proteinExistence type="predicted"/>
<evidence type="ECO:0000313" key="1">
    <source>
        <dbReference type="EMBL" id="KAH7665507.1"/>
    </source>
</evidence>
<comment type="caution">
    <text evidence="1">The sequence shown here is derived from an EMBL/GenBank/DDBJ whole genome shotgun (WGS) entry which is preliminary data.</text>
</comment>
<keyword evidence="2" id="KW-1185">Reference proteome</keyword>
<gene>
    <name evidence="1" type="ORF">IHE45_13G038700</name>
</gene>
<protein>
    <submittedName>
        <fullName evidence="1">Cytochrome b-c1 complex subunit 7 protein</fullName>
    </submittedName>
</protein>
<dbReference type="Proteomes" id="UP000827976">
    <property type="component" value="Chromosome 13"/>
</dbReference>
<accession>A0ACB7UXB9</accession>